<accession>A0A183GSG7</accession>
<evidence type="ECO:0000313" key="4">
    <source>
        <dbReference type="Proteomes" id="UP000050761"/>
    </source>
</evidence>
<dbReference type="AlphaFoldDB" id="A0A183GSG7"/>
<evidence type="ECO:0000256" key="2">
    <source>
        <dbReference type="SAM" id="MobiDB-lite"/>
    </source>
</evidence>
<keyword evidence="1" id="KW-0175">Coiled coil</keyword>
<dbReference type="EMBL" id="UZAH01038265">
    <property type="protein sequence ID" value="VDP52640.1"/>
    <property type="molecule type" value="Genomic_DNA"/>
</dbReference>
<protein>
    <submittedName>
        <fullName evidence="5">RING-type domain-containing protein</fullName>
    </submittedName>
</protein>
<feature type="coiled-coil region" evidence="1">
    <location>
        <begin position="30"/>
        <end position="57"/>
    </location>
</feature>
<evidence type="ECO:0000313" key="5">
    <source>
        <dbReference type="WBParaSite" id="HPBE_0002563701-mRNA-1"/>
    </source>
</evidence>
<dbReference type="Proteomes" id="UP000050761">
    <property type="component" value="Unassembled WGS sequence"/>
</dbReference>
<reference evidence="5" key="2">
    <citation type="submission" date="2019-09" db="UniProtKB">
        <authorList>
            <consortium name="WormBaseParasite"/>
        </authorList>
    </citation>
    <scope>IDENTIFICATION</scope>
</reference>
<gene>
    <name evidence="3" type="ORF">HPBE_LOCUS25636</name>
</gene>
<feature type="compositionally biased region" description="Acidic residues" evidence="2">
    <location>
        <begin position="1"/>
        <end position="21"/>
    </location>
</feature>
<dbReference type="WBParaSite" id="HPBE_0002563701-mRNA-1">
    <property type="protein sequence ID" value="HPBE_0002563701-mRNA-1"/>
    <property type="gene ID" value="HPBE_0002563701"/>
</dbReference>
<accession>A0A3P8ECM2</accession>
<reference evidence="3 4" key="1">
    <citation type="submission" date="2018-11" db="EMBL/GenBank/DDBJ databases">
        <authorList>
            <consortium name="Pathogen Informatics"/>
        </authorList>
    </citation>
    <scope>NUCLEOTIDE SEQUENCE [LARGE SCALE GENOMIC DNA]</scope>
</reference>
<sequence>MEEIDDLEAEEDPVQEPEEVPQDDRNDNVRHQMEQELQQARQAVGNFAQTIAELREQKTCQSRRFERGTIHCEMDRMMRCAFCEVTGNHYPDFCVAVRSTQEGRRVIERQRKCSMCPEIVLEAGIAPNTLQGAIIVVSFITIRRYVICRIFQQLAAAQDGKVQCEDRIDELEWNLAHWKRINATNALLGREYRGWTAML</sequence>
<feature type="region of interest" description="Disordered" evidence="2">
    <location>
        <begin position="1"/>
        <end position="28"/>
    </location>
</feature>
<keyword evidence="4" id="KW-1185">Reference proteome</keyword>
<name>A0A183GSG7_HELPZ</name>
<evidence type="ECO:0000313" key="3">
    <source>
        <dbReference type="EMBL" id="VDP52640.1"/>
    </source>
</evidence>
<proteinExistence type="predicted"/>
<organism evidence="4 5">
    <name type="scientific">Heligmosomoides polygyrus</name>
    <name type="common">Parasitic roundworm</name>
    <dbReference type="NCBI Taxonomy" id="6339"/>
    <lineage>
        <taxon>Eukaryota</taxon>
        <taxon>Metazoa</taxon>
        <taxon>Ecdysozoa</taxon>
        <taxon>Nematoda</taxon>
        <taxon>Chromadorea</taxon>
        <taxon>Rhabditida</taxon>
        <taxon>Rhabditina</taxon>
        <taxon>Rhabditomorpha</taxon>
        <taxon>Strongyloidea</taxon>
        <taxon>Heligmosomidae</taxon>
        <taxon>Heligmosomoides</taxon>
    </lineage>
</organism>
<evidence type="ECO:0000256" key="1">
    <source>
        <dbReference type="SAM" id="Coils"/>
    </source>
</evidence>